<name>A0ACC6A024_9RHOB</name>
<protein>
    <submittedName>
        <fullName evidence="1">ABC transporter ATP-binding protein</fullName>
    </submittedName>
</protein>
<sequence length="615" mass="66453">MTRAPLLTVDNLCLNFGSHAAVRNLSFDIGKGETVALVGESGSGKSATALAVLRLIEREGGHIASGRITLHGAPDLPLSTLTERQMQAVRGNRVSMVFQEPMTALNPVMPLGEQVAEVLQLHQGLDPAAARRAAAEALARVKIPEPERRLDQYPHELSGGLRQRVMIAMALACRPDLLIADEPTTALDVTTQAEILALIRGLQDEIGMAVLFITHDMGVVAKIADQVVVLKRGEKAEDGPVDEVFSRPRARYTQQLMAATPKLGSGAPEPLRRPGAPVLAVEDLSVRFPVRRGLHRRNHLDYHAVNGVSLSIAPGETLGLVGESGCGKSTLARAVLRLVAPSGGKIHLDGQEISGLDSAAMRPLRQRAQMVFQDPFASLNPRMSVRDLITEPAQIHKHMSRRIRRALAEDLLTKVGLEPDAADRFPHQFSGGQRQRLCIARALSVRPALIVADEAVSALDVSVARQVTDLMARLQTEDGVSFLFISHDIAVVERVSHRVAVMWAGQIVETGPTKAVLLNPQHAYTRRLLSAVPVPDPARRFDPRPDFPSLQPPDLLLPTDQSPLRARMLEVANGHFVAAHDQASPLLFGTPRVVPQTTAPGAATTSESHGLLDRV</sequence>
<keyword evidence="1" id="KW-0067">ATP-binding</keyword>
<accession>A0ACC6A024</accession>
<evidence type="ECO:0000313" key="1">
    <source>
        <dbReference type="EMBL" id="MCM2563912.1"/>
    </source>
</evidence>
<proteinExistence type="predicted"/>
<dbReference type="EMBL" id="JAMQGO010000022">
    <property type="protein sequence ID" value="MCM2563912.1"/>
    <property type="molecule type" value="Genomic_DNA"/>
</dbReference>
<reference evidence="1" key="1">
    <citation type="submission" date="2022-06" db="EMBL/GenBank/DDBJ databases">
        <title>Lutimaribacter sp. EGI FJ00013, a novel bacterium isolated from a salt lake sediment enrichment.</title>
        <authorList>
            <person name="Gao L."/>
            <person name="Fang B.-Z."/>
            <person name="Li W.-J."/>
        </authorList>
    </citation>
    <scope>NUCLEOTIDE SEQUENCE</scope>
    <source>
        <strain evidence="1">EGI FJ00013</strain>
    </source>
</reference>
<organism evidence="1 2">
    <name type="scientific">Lutimaribacter degradans</name>
    <dbReference type="NCBI Taxonomy" id="2945989"/>
    <lineage>
        <taxon>Bacteria</taxon>
        <taxon>Pseudomonadati</taxon>
        <taxon>Pseudomonadota</taxon>
        <taxon>Alphaproteobacteria</taxon>
        <taxon>Rhodobacterales</taxon>
        <taxon>Roseobacteraceae</taxon>
        <taxon>Lutimaribacter</taxon>
    </lineage>
</organism>
<dbReference type="Proteomes" id="UP001203036">
    <property type="component" value="Unassembled WGS sequence"/>
</dbReference>
<evidence type="ECO:0000313" key="2">
    <source>
        <dbReference type="Proteomes" id="UP001203036"/>
    </source>
</evidence>
<comment type="caution">
    <text evidence="1">The sequence shown here is derived from an EMBL/GenBank/DDBJ whole genome shotgun (WGS) entry which is preliminary data.</text>
</comment>
<gene>
    <name evidence="1" type="ORF">M8744_17325</name>
</gene>
<keyword evidence="1" id="KW-0547">Nucleotide-binding</keyword>
<keyword evidence="2" id="KW-1185">Reference proteome</keyword>